<proteinExistence type="predicted"/>
<organism evidence="1 2">
    <name type="scientific">Agrobacterium vitis</name>
    <name type="common">Rhizobium vitis</name>
    <dbReference type="NCBI Taxonomy" id="373"/>
    <lineage>
        <taxon>Bacteria</taxon>
        <taxon>Pseudomonadati</taxon>
        <taxon>Pseudomonadota</taxon>
        <taxon>Alphaproteobacteria</taxon>
        <taxon>Hyphomicrobiales</taxon>
        <taxon>Rhizobiaceae</taxon>
        <taxon>Rhizobium/Agrobacterium group</taxon>
        <taxon>Agrobacterium</taxon>
    </lineage>
</organism>
<dbReference type="RefSeq" id="WP_156548562.1">
    <property type="nucleotide sequence ID" value="NZ_JABAEJ010000006.1"/>
</dbReference>
<sequence>MSTRGRKADLRVIEGGGMEQVPDGVPSHIPDEMRSEWLAVANDLKQRRMLTEAMFGSVDAYVMAMFNVRKAQEAIDKHGLLIDSGKGILKQNPAVSLLGKAQSAILRLSAELGLTPASRSRSKMKGGGDGDVPGQKDMFDDVMDF</sequence>
<evidence type="ECO:0000313" key="2">
    <source>
        <dbReference type="Proteomes" id="UP000436692"/>
    </source>
</evidence>
<name>A0AAE4WG27_AGRVI</name>
<evidence type="ECO:0000313" key="1">
    <source>
        <dbReference type="EMBL" id="MUZ59315.1"/>
    </source>
</evidence>
<dbReference type="NCBIfam" id="TIGR01558">
    <property type="entry name" value="sm_term_P27"/>
    <property type="match status" value="1"/>
</dbReference>
<dbReference type="AlphaFoldDB" id="A0AAE4WG27"/>
<reference evidence="1 2" key="1">
    <citation type="submission" date="2019-12" db="EMBL/GenBank/DDBJ databases">
        <title>Whole-genome sequencing of Allorhizobium vitis.</title>
        <authorList>
            <person name="Gan H.M."/>
            <person name="Szegedi E."/>
            <person name="Burr T."/>
            <person name="Savka M.A."/>
        </authorList>
    </citation>
    <scope>NUCLEOTIDE SEQUENCE [LARGE SCALE GENOMIC DNA]</scope>
    <source>
        <strain evidence="1 2">CG989</strain>
    </source>
</reference>
<dbReference type="InterPro" id="IPR006448">
    <property type="entry name" value="Phage_term_ssu_P27"/>
</dbReference>
<gene>
    <name evidence="1" type="ORF">GOZ95_17880</name>
</gene>
<dbReference type="Proteomes" id="UP000436692">
    <property type="component" value="Unassembled WGS sequence"/>
</dbReference>
<dbReference type="EMBL" id="WPHM01000009">
    <property type="protein sequence ID" value="MUZ59315.1"/>
    <property type="molecule type" value="Genomic_DNA"/>
</dbReference>
<comment type="caution">
    <text evidence="1">The sequence shown here is derived from an EMBL/GenBank/DDBJ whole genome shotgun (WGS) entry which is preliminary data.</text>
</comment>
<dbReference type="Pfam" id="PF05119">
    <property type="entry name" value="Terminase_4"/>
    <property type="match status" value="1"/>
</dbReference>
<accession>A0AAE4WG27</accession>
<protein>
    <submittedName>
        <fullName evidence="1">Phage terminase small subunit P27 family</fullName>
    </submittedName>
</protein>